<dbReference type="EMBL" id="PYSW02000056">
    <property type="protein sequence ID" value="KAG2373388.1"/>
    <property type="molecule type" value="Genomic_DNA"/>
</dbReference>
<evidence type="ECO:0000313" key="2">
    <source>
        <dbReference type="EMBL" id="KAG2373388.1"/>
    </source>
</evidence>
<dbReference type="RefSeq" id="XP_044542562.1">
    <property type="nucleotide sequence ID" value="XM_044688000.1"/>
</dbReference>
<feature type="region of interest" description="Disordered" evidence="1">
    <location>
        <begin position="1"/>
        <end position="30"/>
    </location>
</feature>
<name>A0AA88GDC7_NAELO</name>
<dbReference type="Proteomes" id="UP000816034">
    <property type="component" value="Unassembled WGS sequence"/>
</dbReference>
<comment type="caution">
    <text evidence="2">The sequence shown here is derived from an EMBL/GenBank/DDBJ whole genome shotgun (WGS) entry which is preliminary data.</text>
</comment>
<keyword evidence="3" id="KW-1185">Reference proteome</keyword>
<gene>
    <name evidence="2" type="ORF">C9374_012254</name>
</gene>
<sequence length="621" mass="72252">MIPQGLAVHSEPSSSSATTTTTVRSQPPLPTTRIIAPSIPHDVLFHLFTNYCSPDVFLDGLLLVSSHWNQTTNHHGGQFWKLVLEKYLQRELRRMEMSKQQHPVPTTDGTTVFLSKGNDEYCIYEPIQPVKHTRRRLRRWHYYNLLLYTEARMELSLKRYQEFLECVRDKVNAYPNLSGETCKKLLKAVVKQRFQRKFSNYFIAMFFKIQNNFLSMFNMTLDPKECMENHFKFWEEIVSVVKGKPYGMSVKDICQLSILKKNYTLIYHFVKQTVLYFPEKKMSVFSNGILQFLIQEGQSHVLACIADIICHSNIPPDIFNACIRTSMMSVASNSHQLMTHEELFTEADETRIVASTLPGNTSENADNTQLNSDNISLLNKIIQQFSFDISRNFWNPEHVLFKFMIGLNYEDWSDLIFGIFAKQVPHILLNTLVPLSGQYGYILDNNTLVRKTLIKLVKNQQLDHFELLRHCATNYHHHTISLVKLLIEDCGIDPNLLNHDFNSSRSLLFKVIHGECCEQHYFSRYLHFYDYSKIIFLLDHGAQFAPHESNLIPDLLNKIRIRHGHAMGYVSLMREITKKTGWRMSYTTSINSKLIGYVNLQTNMDVVHNYYKEIGLIFSGE</sequence>
<proteinExistence type="predicted"/>
<feature type="compositionally biased region" description="Low complexity" evidence="1">
    <location>
        <begin position="10"/>
        <end position="22"/>
    </location>
</feature>
<evidence type="ECO:0000313" key="3">
    <source>
        <dbReference type="Proteomes" id="UP000816034"/>
    </source>
</evidence>
<reference evidence="2 3" key="1">
    <citation type="journal article" date="2018" name="BMC Genomics">
        <title>The genome of Naegleria lovaniensis, the basis for a comparative approach to unravel pathogenicity factors of the human pathogenic amoeba N. fowleri.</title>
        <authorList>
            <person name="Liechti N."/>
            <person name="Schurch N."/>
            <person name="Bruggmann R."/>
            <person name="Wittwer M."/>
        </authorList>
    </citation>
    <scope>NUCLEOTIDE SEQUENCE [LARGE SCALE GENOMIC DNA]</scope>
    <source>
        <strain evidence="2 3">ATCC 30569</strain>
    </source>
</reference>
<dbReference type="AlphaFoldDB" id="A0AA88GDC7"/>
<evidence type="ECO:0008006" key="4">
    <source>
        <dbReference type="Google" id="ProtNLM"/>
    </source>
</evidence>
<accession>A0AA88GDC7</accession>
<protein>
    <recommendedName>
        <fullName evidence="4">F-box domain-containing protein</fullName>
    </recommendedName>
</protein>
<organism evidence="2 3">
    <name type="scientific">Naegleria lovaniensis</name>
    <name type="common">Amoeba</name>
    <dbReference type="NCBI Taxonomy" id="51637"/>
    <lineage>
        <taxon>Eukaryota</taxon>
        <taxon>Discoba</taxon>
        <taxon>Heterolobosea</taxon>
        <taxon>Tetramitia</taxon>
        <taxon>Eutetramitia</taxon>
        <taxon>Vahlkampfiidae</taxon>
        <taxon>Naegleria</taxon>
    </lineage>
</organism>
<dbReference type="GeneID" id="68104708"/>
<evidence type="ECO:0000256" key="1">
    <source>
        <dbReference type="SAM" id="MobiDB-lite"/>
    </source>
</evidence>